<reference evidence="8" key="1">
    <citation type="submission" date="2023-08" db="EMBL/GenBank/DDBJ databases">
        <title>Black Yeasts Isolated from many extreme environments.</title>
        <authorList>
            <person name="Coleine C."/>
            <person name="Stajich J.E."/>
            <person name="Selbmann L."/>
        </authorList>
    </citation>
    <scope>NUCLEOTIDE SEQUENCE</scope>
    <source>
        <strain evidence="8">CCFEE 5810</strain>
    </source>
</reference>
<dbReference type="InterPro" id="IPR051795">
    <property type="entry name" value="Glycosyl_Hydrlase_43"/>
</dbReference>
<name>A0AAN8A2F0_9PEZI</name>
<evidence type="ECO:0000256" key="7">
    <source>
        <dbReference type="SAM" id="Phobius"/>
    </source>
</evidence>
<dbReference type="EMBL" id="JAVRQU010000008">
    <property type="protein sequence ID" value="KAK5700026.1"/>
    <property type="molecule type" value="Genomic_DNA"/>
</dbReference>
<gene>
    <name evidence="8" type="ORF">LTR97_006160</name>
</gene>
<dbReference type="GO" id="GO:0004553">
    <property type="term" value="F:hydrolase activity, hydrolyzing O-glycosyl compounds"/>
    <property type="evidence" value="ECO:0007669"/>
    <property type="project" value="InterPro"/>
</dbReference>
<comment type="similarity">
    <text evidence="1 5">Belongs to the glycosyl hydrolase 43 family.</text>
</comment>
<keyword evidence="7" id="KW-1133">Transmembrane helix</keyword>
<dbReference type="PANTHER" id="PTHR42812:SF5">
    <property type="entry name" value="ENDO-ARABINASE"/>
    <property type="match status" value="1"/>
</dbReference>
<accession>A0AAN8A2F0</accession>
<dbReference type="Pfam" id="PF04616">
    <property type="entry name" value="Glyco_hydro_43"/>
    <property type="match status" value="1"/>
</dbReference>
<evidence type="ECO:0000256" key="6">
    <source>
        <dbReference type="SAM" id="MobiDB-lite"/>
    </source>
</evidence>
<organism evidence="8 9">
    <name type="scientific">Elasticomyces elasticus</name>
    <dbReference type="NCBI Taxonomy" id="574655"/>
    <lineage>
        <taxon>Eukaryota</taxon>
        <taxon>Fungi</taxon>
        <taxon>Dikarya</taxon>
        <taxon>Ascomycota</taxon>
        <taxon>Pezizomycotina</taxon>
        <taxon>Dothideomycetes</taxon>
        <taxon>Dothideomycetidae</taxon>
        <taxon>Mycosphaerellales</taxon>
        <taxon>Teratosphaeriaceae</taxon>
        <taxon>Elasticomyces</taxon>
    </lineage>
</organism>
<evidence type="ECO:0000313" key="8">
    <source>
        <dbReference type="EMBL" id="KAK5700026.1"/>
    </source>
</evidence>
<feature type="transmembrane region" description="Helical" evidence="7">
    <location>
        <begin position="172"/>
        <end position="197"/>
    </location>
</feature>
<feature type="region of interest" description="Disordered" evidence="6">
    <location>
        <begin position="200"/>
        <end position="225"/>
    </location>
</feature>
<keyword evidence="2 5" id="KW-0378">Hydrolase</keyword>
<proteinExistence type="inferred from homology"/>
<evidence type="ECO:0000256" key="4">
    <source>
        <dbReference type="PIRSR" id="PIRSR606710-2"/>
    </source>
</evidence>
<feature type="compositionally biased region" description="Low complexity" evidence="6">
    <location>
        <begin position="203"/>
        <end position="213"/>
    </location>
</feature>
<evidence type="ECO:0000256" key="3">
    <source>
        <dbReference type="ARBA" id="ARBA00023295"/>
    </source>
</evidence>
<dbReference type="InterPro" id="IPR023296">
    <property type="entry name" value="Glyco_hydro_beta-prop_sf"/>
</dbReference>
<evidence type="ECO:0000256" key="2">
    <source>
        <dbReference type="ARBA" id="ARBA00022801"/>
    </source>
</evidence>
<feature type="region of interest" description="Disordered" evidence="6">
    <location>
        <begin position="1"/>
        <end position="39"/>
    </location>
</feature>
<dbReference type="PANTHER" id="PTHR42812">
    <property type="entry name" value="BETA-XYLOSIDASE"/>
    <property type="match status" value="1"/>
</dbReference>
<dbReference type="SUPFAM" id="SSF75005">
    <property type="entry name" value="Arabinanase/levansucrase/invertase"/>
    <property type="match status" value="1"/>
</dbReference>
<evidence type="ECO:0008006" key="10">
    <source>
        <dbReference type="Google" id="ProtNLM"/>
    </source>
</evidence>
<feature type="site" description="Important for catalytic activity, responsible for pKa modulation of the active site Glu and correct orientation of both the proton donor and substrate" evidence="4">
    <location>
        <position position="389"/>
    </location>
</feature>
<protein>
    <recommendedName>
        <fullName evidence="10">Arabinanase/levansucrase/invertase</fullName>
    </recommendedName>
</protein>
<comment type="caution">
    <text evidence="8">The sequence shown here is derived from an EMBL/GenBank/DDBJ whole genome shotgun (WGS) entry which is preliminary data.</text>
</comment>
<evidence type="ECO:0000256" key="1">
    <source>
        <dbReference type="ARBA" id="ARBA00009865"/>
    </source>
</evidence>
<evidence type="ECO:0000256" key="5">
    <source>
        <dbReference type="RuleBase" id="RU361187"/>
    </source>
</evidence>
<dbReference type="Gene3D" id="2.115.10.20">
    <property type="entry name" value="Glycosyl hydrolase domain, family 43"/>
    <property type="match status" value="1"/>
</dbReference>
<keyword evidence="7" id="KW-0472">Membrane</keyword>
<keyword evidence="3 5" id="KW-0326">Glycosidase</keyword>
<keyword evidence="7" id="KW-0812">Transmembrane</keyword>
<evidence type="ECO:0000313" key="9">
    <source>
        <dbReference type="Proteomes" id="UP001310594"/>
    </source>
</evidence>
<dbReference type="GO" id="GO:0005975">
    <property type="term" value="P:carbohydrate metabolic process"/>
    <property type="evidence" value="ECO:0007669"/>
    <property type="project" value="InterPro"/>
</dbReference>
<dbReference type="Proteomes" id="UP001310594">
    <property type="component" value="Unassembled WGS sequence"/>
</dbReference>
<dbReference type="AlphaFoldDB" id="A0AAN8A2F0"/>
<dbReference type="InterPro" id="IPR006710">
    <property type="entry name" value="Glyco_hydro_43"/>
</dbReference>
<sequence length="571" mass="61163">MSRLSMSSSSVNEMHPGYGGPSDHPSHGRTGTKSPFRGFMRKRSSDHLMSSVPLQQQEYEIQPLATSHLETPNTISHSSEHAYPALSHARVHDTSRTGSLRYITSSVSSRFTSSFTSQRVYNSQQTDSRKHHDDAQTMDPSKRLSFYERYYTTGLDKGFIKRGRRFDWLSRGAIITAAMLLFIMAGVIGGAIGGALARKSQHAPSSSTPAGSPGNPPSPTSPVRAALIDNFPDPDLAFHDGVYYAFATNNAAGVLDRAENVSTYDYGVSNVQIATSINFLNWTLLNSTHDPLKEVGSWATPGLTEKAPQIPKANVWAPSVIQRASDDKWVMYYAATKWNASVPVTENGHLHPPPHCIGAAVSHGTSPAGPYDPVKGSLACRIDDGGVIDAAAFRDKDDSLYVAYKVDGNNVGHGGSCGNTKAPIVATPIMLQKMQADGVTKAGDAVQILDRIKDDGPLVEAPALLRSAEGVYFLFFSSGCTRSPSYDLKYATSKNVTGSYVRAGKALLETGNWGLLAPGSASVLDDGKGGWKMAFHARVAVPDGKVRAMFTTGLKLSGHIASLIRDDGGAA</sequence>
<feature type="compositionally biased region" description="Low complexity" evidence="6">
    <location>
        <begin position="1"/>
        <end position="10"/>
    </location>
</feature>
<dbReference type="CDD" id="cd08999">
    <property type="entry name" value="GH43_ABN-like"/>
    <property type="match status" value="1"/>
</dbReference>